<name>A0A3G4ZZ97_9VIRU</name>
<evidence type="ECO:0000256" key="1">
    <source>
        <dbReference type="SAM" id="MobiDB-lite"/>
    </source>
</evidence>
<feature type="compositionally biased region" description="Low complexity" evidence="1">
    <location>
        <begin position="143"/>
        <end position="158"/>
    </location>
</feature>
<protein>
    <submittedName>
        <fullName evidence="2">Uncharacterized protein</fullName>
    </submittedName>
</protein>
<dbReference type="EMBL" id="MK072220">
    <property type="protein sequence ID" value="AYV80255.1"/>
    <property type="molecule type" value="Genomic_DNA"/>
</dbReference>
<sequence>MNYDIIIILLLLAIIAIILLKPDIQLSPIRNVQQHGVPMQQHIPLQQQYIHPPAVQSISEQRFIEQPTHRSTKRSKPQSINNYIDNRKSSSNSNSNSKSKTKSKSKNHVQQTLEELEEIDRTERKINNKVHTENKHSSHKTTKNQNQNQNQNSNPKNKVLIDDNNSENIKSLNSMDNTLTDMGSILEK</sequence>
<gene>
    <name evidence="2" type="ORF">Gaeavirus22_3</name>
</gene>
<feature type="compositionally biased region" description="Low complexity" evidence="1">
    <location>
        <begin position="89"/>
        <end position="98"/>
    </location>
</feature>
<evidence type="ECO:0000313" key="2">
    <source>
        <dbReference type="EMBL" id="AYV80255.1"/>
    </source>
</evidence>
<accession>A0A3G4ZZ97</accession>
<feature type="compositionally biased region" description="Polar residues" evidence="1">
    <location>
        <begin position="166"/>
        <end position="181"/>
    </location>
</feature>
<feature type="region of interest" description="Disordered" evidence="1">
    <location>
        <begin position="64"/>
        <end position="188"/>
    </location>
</feature>
<reference evidence="2" key="1">
    <citation type="submission" date="2018-10" db="EMBL/GenBank/DDBJ databases">
        <title>Hidden diversity of soil giant viruses.</title>
        <authorList>
            <person name="Schulz F."/>
            <person name="Alteio L."/>
            <person name="Goudeau D."/>
            <person name="Ryan E.M."/>
            <person name="Malmstrom R.R."/>
            <person name="Blanchard J."/>
            <person name="Woyke T."/>
        </authorList>
    </citation>
    <scope>NUCLEOTIDE SEQUENCE</scope>
    <source>
        <strain evidence="2">GAV1</strain>
    </source>
</reference>
<proteinExistence type="predicted"/>
<feature type="compositionally biased region" description="Basic and acidic residues" evidence="1">
    <location>
        <begin position="119"/>
        <end position="136"/>
    </location>
</feature>
<organism evidence="2">
    <name type="scientific">Gaeavirus sp</name>
    <dbReference type="NCBI Taxonomy" id="2487767"/>
    <lineage>
        <taxon>Viruses</taxon>
        <taxon>Varidnaviria</taxon>
        <taxon>Bamfordvirae</taxon>
        <taxon>Nucleocytoviricota</taxon>
        <taxon>Megaviricetes</taxon>
        <taxon>Imitervirales</taxon>
        <taxon>Mimiviridae</taxon>
        <taxon>Klosneuvirinae</taxon>
    </lineage>
</organism>